<feature type="compositionally biased region" description="Basic and acidic residues" evidence="1">
    <location>
        <begin position="15"/>
        <end position="32"/>
    </location>
</feature>
<gene>
    <name evidence="2" type="ORF">CALVIDRAFT_561603</name>
</gene>
<dbReference type="InterPro" id="IPR036322">
    <property type="entry name" value="WD40_repeat_dom_sf"/>
</dbReference>
<protein>
    <recommendedName>
        <fullName evidence="4">WD40 repeat-like protein</fullName>
    </recommendedName>
</protein>
<dbReference type="OrthoDB" id="10251381at2759"/>
<reference evidence="2 3" key="1">
    <citation type="journal article" date="2016" name="Mol. Biol. Evol.">
        <title>Comparative Genomics of Early-Diverging Mushroom-Forming Fungi Provides Insights into the Origins of Lignocellulose Decay Capabilities.</title>
        <authorList>
            <person name="Nagy L.G."/>
            <person name="Riley R."/>
            <person name="Tritt A."/>
            <person name="Adam C."/>
            <person name="Daum C."/>
            <person name="Floudas D."/>
            <person name="Sun H."/>
            <person name="Yadav J.S."/>
            <person name="Pangilinan J."/>
            <person name="Larsson K.H."/>
            <person name="Matsuura K."/>
            <person name="Barry K."/>
            <person name="Labutti K."/>
            <person name="Kuo R."/>
            <person name="Ohm R.A."/>
            <person name="Bhattacharya S.S."/>
            <person name="Shirouzu T."/>
            <person name="Yoshinaga Y."/>
            <person name="Martin F.M."/>
            <person name="Grigoriev I.V."/>
            <person name="Hibbett D.S."/>
        </authorList>
    </citation>
    <scope>NUCLEOTIDE SEQUENCE [LARGE SCALE GENOMIC DNA]</scope>
    <source>
        <strain evidence="2 3">TUFC12733</strain>
    </source>
</reference>
<name>A0A167PX51_CALVF</name>
<evidence type="ECO:0000313" key="3">
    <source>
        <dbReference type="Proteomes" id="UP000076738"/>
    </source>
</evidence>
<organism evidence="2 3">
    <name type="scientific">Calocera viscosa (strain TUFC12733)</name>
    <dbReference type="NCBI Taxonomy" id="1330018"/>
    <lineage>
        <taxon>Eukaryota</taxon>
        <taxon>Fungi</taxon>
        <taxon>Dikarya</taxon>
        <taxon>Basidiomycota</taxon>
        <taxon>Agaricomycotina</taxon>
        <taxon>Dacrymycetes</taxon>
        <taxon>Dacrymycetales</taxon>
        <taxon>Dacrymycetaceae</taxon>
        <taxon>Calocera</taxon>
    </lineage>
</organism>
<dbReference type="SUPFAM" id="SSF50978">
    <property type="entry name" value="WD40 repeat-like"/>
    <property type="match status" value="1"/>
</dbReference>
<evidence type="ECO:0000313" key="2">
    <source>
        <dbReference type="EMBL" id="KZO99210.1"/>
    </source>
</evidence>
<dbReference type="Gene3D" id="2.130.10.10">
    <property type="entry name" value="YVTN repeat-like/Quinoprotein amine dehydrogenase"/>
    <property type="match status" value="1"/>
</dbReference>
<dbReference type="InterPro" id="IPR015943">
    <property type="entry name" value="WD40/YVTN_repeat-like_dom_sf"/>
</dbReference>
<dbReference type="AlphaFoldDB" id="A0A167PX51"/>
<evidence type="ECO:0008006" key="4">
    <source>
        <dbReference type="Google" id="ProtNLM"/>
    </source>
</evidence>
<keyword evidence="3" id="KW-1185">Reference proteome</keyword>
<feature type="region of interest" description="Disordered" evidence="1">
    <location>
        <begin position="1"/>
        <end position="32"/>
    </location>
</feature>
<dbReference type="Proteomes" id="UP000076738">
    <property type="component" value="Unassembled WGS sequence"/>
</dbReference>
<accession>A0A167PX51</accession>
<sequence length="143" mass="15456">MTTGLVPSSGGGETEAYRKASEPMLREPSEKASRMVWNTDEKDVFETGWDSTVPQWGGEMGQGLTTISDRVRFTLGWILDPIPLLATSTSDRLVCMFDLRPATAVQHTLLHPSPVPSLVLHPTAAHLLTSASVEGCCCCRPGT</sequence>
<proteinExistence type="predicted"/>
<evidence type="ECO:0000256" key="1">
    <source>
        <dbReference type="SAM" id="MobiDB-lite"/>
    </source>
</evidence>
<dbReference type="EMBL" id="KV417273">
    <property type="protein sequence ID" value="KZO99210.1"/>
    <property type="molecule type" value="Genomic_DNA"/>
</dbReference>